<reference evidence="6 7" key="1">
    <citation type="submission" date="2019-08" db="EMBL/GenBank/DDBJ databases">
        <authorList>
            <person name="Alioto T."/>
            <person name="Alioto T."/>
            <person name="Gomez Garrido J."/>
        </authorList>
    </citation>
    <scope>NUCLEOTIDE SEQUENCE [LARGE SCALE GENOMIC DNA]</scope>
</reference>
<dbReference type="SMR" id="A0A5E4MCQ2"/>
<feature type="signal peptide" evidence="4">
    <location>
        <begin position="1"/>
        <end position="24"/>
    </location>
</feature>
<gene>
    <name evidence="6" type="ORF">CINCED_3A000458</name>
</gene>
<evidence type="ECO:0000256" key="4">
    <source>
        <dbReference type="SAM" id="SignalP"/>
    </source>
</evidence>
<proteinExistence type="inferred from homology"/>
<organism evidence="6 7">
    <name type="scientific">Cinara cedri</name>
    <dbReference type="NCBI Taxonomy" id="506608"/>
    <lineage>
        <taxon>Eukaryota</taxon>
        <taxon>Metazoa</taxon>
        <taxon>Ecdysozoa</taxon>
        <taxon>Arthropoda</taxon>
        <taxon>Hexapoda</taxon>
        <taxon>Insecta</taxon>
        <taxon>Pterygota</taxon>
        <taxon>Neoptera</taxon>
        <taxon>Paraneoptera</taxon>
        <taxon>Hemiptera</taxon>
        <taxon>Sternorrhyncha</taxon>
        <taxon>Aphidomorpha</taxon>
        <taxon>Aphidoidea</taxon>
        <taxon>Aphididae</taxon>
        <taxon>Lachninae</taxon>
        <taxon>Cinara</taxon>
    </lineage>
</organism>
<dbReference type="GO" id="GO:0005576">
    <property type="term" value="C:extracellular region"/>
    <property type="evidence" value="ECO:0007669"/>
    <property type="project" value="UniProtKB-SubCell"/>
</dbReference>
<comment type="similarity">
    <text evidence="2">Belongs to the NPC2 family.</text>
</comment>
<dbReference type="SUPFAM" id="SSF81296">
    <property type="entry name" value="E set domains"/>
    <property type="match status" value="1"/>
</dbReference>
<dbReference type="Gene3D" id="2.60.40.770">
    <property type="match status" value="1"/>
</dbReference>
<dbReference type="InterPro" id="IPR003172">
    <property type="entry name" value="ML_dom"/>
</dbReference>
<dbReference type="Pfam" id="PF02221">
    <property type="entry name" value="E1_DerP2_DerF2"/>
    <property type="match status" value="1"/>
</dbReference>
<keyword evidence="7" id="KW-1185">Reference proteome</keyword>
<evidence type="ECO:0000256" key="2">
    <source>
        <dbReference type="ARBA" id="ARBA00006370"/>
    </source>
</evidence>
<dbReference type="AlphaFoldDB" id="A0A5E4MCQ2"/>
<dbReference type="Proteomes" id="UP000325440">
    <property type="component" value="Unassembled WGS sequence"/>
</dbReference>
<evidence type="ECO:0000313" key="7">
    <source>
        <dbReference type="Proteomes" id="UP000325440"/>
    </source>
</evidence>
<protein>
    <submittedName>
        <fullName evidence="6">Immunoglobulin E-set,MD-2-related lipid-recognition domain</fullName>
    </submittedName>
</protein>
<keyword evidence="3" id="KW-0964">Secreted</keyword>
<evidence type="ECO:0000259" key="5">
    <source>
        <dbReference type="SMART" id="SM00737"/>
    </source>
</evidence>
<dbReference type="EMBL" id="CABPRJ010000488">
    <property type="protein sequence ID" value="VVC29202.1"/>
    <property type="molecule type" value="Genomic_DNA"/>
</dbReference>
<dbReference type="SMART" id="SM00737">
    <property type="entry name" value="ML"/>
    <property type="match status" value="1"/>
</dbReference>
<accession>A0A5E4MCQ2</accession>
<evidence type="ECO:0000313" key="6">
    <source>
        <dbReference type="EMBL" id="VVC29202.1"/>
    </source>
</evidence>
<evidence type="ECO:0000256" key="3">
    <source>
        <dbReference type="ARBA" id="ARBA00022525"/>
    </source>
</evidence>
<feature type="chain" id="PRO_5022858830" evidence="4">
    <location>
        <begin position="25"/>
        <end position="161"/>
    </location>
</feature>
<comment type="subcellular location">
    <subcellularLocation>
        <location evidence="1">Secreted</location>
    </subcellularLocation>
</comment>
<dbReference type="OrthoDB" id="6576058at2759"/>
<sequence>MSFSAVTCAAVAVVGLIFATVANTEEVDNFRMCRNTHCEVFDVFVNPCPEALDSKPCELPQGTNASIEFKYIPKWGSSQPVTRLYAETLVMDLPFLGMDTNACLYTECPMVAQATQIYNYNLYISESYPKGGYTVKVKMWNGESNAKSSDECCFKIDIAIV</sequence>
<feature type="domain" description="MD-2-related lipid-recognition" evidence="5">
    <location>
        <begin position="30"/>
        <end position="158"/>
    </location>
</feature>
<dbReference type="InterPro" id="IPR014756">
    <property type="entry name" value="Ig_E-set"/>
</dbReference>
<evidence type="ECO:0000256" key="1">
    <source>
        <dbReference type="ARBA" id="ARBA00004613"/>
    </source>
</evidence>
<dbReference type="FunFam" id="2.60.40.770:FF:000001">
    <property type="entry name" value="NPC intracellular cholesterol transporter 2"/>
    <property type="match status" value="1"/>
</dbReference>
<name>A0A5E4MCQ2_9HEMI</name>
<keyword evidence="4" id="KW-0732">Signal</keyword>